<feature type="binding site" description="in other chain" evidence="9">
    <location>
        <position position="63"/>
    </location>
    <ligand>
        <name>ATP</name>
        <dbReference type="ChEBI" id="CHEBI:30616"/>
        <note>ligand shared between dimeric partners</note>
    </ligand>
</feature>
<gene>
    <name evidence="9 12" type="primary">selD</name>
    <name evidence="12" type="ORF">GCM10007096_20560</name>
</gene>
<evidence type="ECO:0000259" key="10">
    <source>
        <dbReference type="Pfam" id="PF00586"/>
    </source>
</evidence>
<keyword evidence="4 9" id="KW-0547">Nucleotide-binding</keyword>
<feature type="domain" description="PurM-like N-terminal" evidence="10">
    <location>
        <begin position="22"/>
        <end position="129"/>
    </location>
</feature>
<protein>
    <recommendedName>
        <fullName evidence="9">Selenide, water dikinase</fullName>
        <ecNumber evidence="9">2.7.9.3</ecNumber>
    </recommendedName>
    <alternativeName>
        <fullName evidence="9">Selenium donor protein</fullName>
    </alternativeName>
    <alternativeName>
        <fullName evidence="9">Selenophosphate synthase</fullName>
    </alternativeName>
</protein>
<evidence type="ECO:0000256" key="2">
    <source>
        <dbReference type="ARBA" id="ARBA00022679"/>
    </source>
</evidence>
<evidence type="ECO:0000256" key="6">
    <source>
        <dbReference type="ARBA" id="ARBA00022840"/>
    </source>
</evidence>
<comment type="catalytic activity">
    <reaction evidence="9">
        <text>hydrogenselenide + ATP + H2O = selenophosphate + AMP + phosphate + 2 H(+)</text>
        <dbReference type="Rhea" id="RHEA:18737"/>
        <dbReference type="ChEBI" id="CHEBI:15377"/>
        <dbReference type="ChEBI" id="CHEBI:15378"/>
        <dbReference type="ChEBI" id="CHEBI:16144"/>
        <dbReference type="ChEBI" id="CHEBI:29317"/>
        <dbReference type="ChEBI" id="CHEBI:30616"/>
        <dbReference type="ChEBI" id="CHEBI:43474"/>
        <dbReference type="ChEBI" id="CHEBI:456215"/>
        <dbReference type="EC" id="2.7.9.3"/>
    </reaction>
</comment>
<dbReference type="Proteomes" id="UP000656813">
    <property type="component" value="Unassembled WGS sequence"/>
</dbReference>
<dbReference type="GO" id="GO:0005524">
    <property type="term" value="F:ATP binding"/>
    <property type="evidence" value="ECO:0007669"/>
    <property type="project" value="UniProtKB-UniRule"/>
</dbReference>
<evidence type="ECO:0000313" key="12">
    <source>
        <dbReference type="EMBL" id="GGH81933.1"/>
    </source>
</evidence>
<dbReference type="InterPro" id="IPR023061">
    <property type="entry name" value="SelD_I"/>
</dbReference>
<comment type="caution">
    <text evidence="9">Lacks conserved residue(s) required for the propagation of feature annotation.</text>
</comment>
<reference evidence="12" key="2">
    <citation type="submission" date="2020-09" db="EMBL/GenBank/DDBJ databases">
        <authorList>
            <person name="Sun Q."/>
            <person name="Zhou Y."/>
        </authorList>
    </citation>
    <scope>NUCLEOTIDE SEQUENCE</scope>
    <source>
        <strain evidence="12">CGMCC 1.12777</strain>
    </source>
</reference>
<feature type="binding site" evidence="9">
    <location>
        <position position="23"/>
    </location>
    <ligand>
        <name>Mg(2+)</name>
        <dbReference type="ChEBI" id="CHEBI:18420"/>
    </ligand>
</feature>
<dbReference type="SUPFAM" id="SSF56042">
    <property type="entry name" value="PurM C-terminal domain-like"/>
    <property type="match status" value="1"/>
</dbReference>
<dbReference type="EMBL" id="BMFV01000014">
    <property type="protein sequence ID" value="GGH81933.1"/>
    <property type="molecule type" value="Genomic_DNA"/>
</dbReference>
<dbReference type="Pfam" id="PF00586">
    <property type="entry name" value="AIRS"/>
    <property type="match status" value="1"/>
</dbReference>
<keyword evidence="2 9" id="KW-0808">Transferase</keyword>
<dbReference type="InterPro" id="IPR036676">
    <property type="entry name" value="PurM-like_C_sf"/>
</dbReference>
<dbReference type="CDD" id="cd02195">
    <property type="entry name" value="SelD"/>
    <property type="match status" value="1"/>
</dbReference>
<feature type="domain" description="PurM-like C-terminal" evidence="11">
    <location>
        <begin position="142"/>
        <end position="320"/>
    </location>
</feature>
<evidence type="ECO:0000256" key="4">
    <source>
        <dbReference type="ARBA" id="ARBA00022741"/>
    </source>
</evidence>
<feature type="binding site" description="in other chain" evidence="9">
    <location>
        <begin position="20"/>
        <end position="22"/>
    </location>
    <ligand>
        <name>ATP</name>
        <dbReference type="ChEBI" id="CHEBI:30616"/>
        <note>ligand shared between dimeric partners</note>
    </ligand>
</feature>
<dbReference type="GO" id="GO:0004756">
    <property type="term" value="F:selenide, water dikinase activity"/>
    <property type="evidence" value="ECO:0007669"/>
    <property type="project" value="UniProtKB-UniRule"/>
</dbReference>
<comment type="similarity">
    <text evidence="1 9">Belongs to the selenophosphate synthase 1 family. Class I subfamily.</text>
</comment>
<dbReference type="GO" id="GO:0005737">
    <property type="term" value="C:cytoplasm"/>
    <property type="evidence" value="ECO:0007669"/>
    <property type="project" value="TreeGrafter"/>
</dbReference>
<evidence type="ECO:0000256" key="5">
    <source>
        <dbReference type="ARBA" id="ARBA00022777"/>
    </source>
</evidence>
<dbReference type="Gene3D" id="3.30.1330.10">
    <property type="entry name" value="PurM-like, N-terminal domain"/>
    <property type="match status" value="1"/>
</dbReference>
<proteinExistence type="inferred from homology"/>
<comment type="cofactor">
    <cofactor evidence="9">
        <name>Mg(2+)</name>
        <dbReference type="ChEBI" id="CHEBI:18420"/>
    </cofactor>
    <text evidence="9">Binds 1 Mg(2+) ion per monomer.</text>
</comment>
<dbReference type="AlphaFoldDB" id="A0A8J2ZWQ5"/>
<keyword evidence="7 9" id="KW-0460">Magnesium</keyword>
<dbReference type="Pfam" id="PF02769">
    <property type="entry name" value="AIRS_C"/>
    <property type="match status" value="1"/>
</dbReference>
<evidence type="ECO:0000256" key="9">
    <source>
        <dbReference type="HAMAP-Rule" id="MF_00625"/>
    </source>
</evidence>
<name>A0A8J2ZWQ5_9BACL</name>
<reference evidence="12" key="1">
    <citation type="journal article" date="2014" name="Int. J. Syst. Evol. Microbiol.">
        <title>Complete genome sequence of Corynebacterium casei LMG S-19264T (=DSM 44701T), isolated from a smear-ripened cheese.</title>
        <authorList>
            <consortium name="US DOE Joint Genome Institute (JGI-PGF)"/>
            <person name="Walter F."/>
            <person name="Albersmeier A."/>
            <person name="Kalinowski J."/>
            <person name="Ruckert C."/>
        </authorList>
    </citation>
    <scope>NUCLEOTIDE SEQUENCE</scope>
    <source>
        <strain evidence="12">CGMCC 1.12777</strain>
    </source>
</reference>
<comment type="caution">
    <text evidence="12">The sequence shown here is derived from an EMBL/GenBank/DDBJ whole genome shotgun (WGS) entry which is preliminary data.</text>
</comment>
<dbReference type="NCBIfam" id="NF002098">
    <property type="entry name" value="PRK00943.1"/>
    <property type="match status" value="1"/>
</dbReference>
<keyword evidence="13" id="KW-1185">Reference proteome</keyword>
<feature type="binding site" evidence="9">
    <location>
        <begin position="111"/>
        <end position="113"/>
    </location>
    <ligand>
        <name>ATP</name>
        <dbReference type="ChEBI" id="CHEBI:30616"/>
        <note>ligand shared between dimeric partners</note>
    </ligand>
</feature>
<dbReference type="InterPro" id="IPR036921">
    <property type="entry name" value="PurM-like_N_sf"/>
</dbReference>
<evidence type="ECO:0000256" key="7">
    <source>
        <dbReference type="ARBA" id="ARBA00022842"/>
    </source>
</evidence>
<dbReference type="PANTHER" id="PTHR10256:SF0">
    <property type="entry name" value="INACTIVE SELENIDE, WATER DIKINASE-LIKE PROTEIN-RELATED"/>
    <property type="match status" value="1"/>
</dbReference>
<feature type="binding site" evidence="9">
    <location>
        <position position="63"/>
    </location>
    <ligand>
        <name>Mg(2+)</name>
        <dbReference type="ChEBI" id="CHEBI:18420"/>
    </ligand>
</feature>
<keyword evidence="5 9" id="KW-0418">Kinase</keyword>
<dbReference type="Gene3D" id="3.90.650.10">
    <property type="entry name" value="PurM-like C-terminal domain"/>
    <property type="match status" value="1"/>
</dbReference>
<keyword evidence="6 9" id="KW-0067">ATP-binding</keyword>
<dbReference type="InterPro" id="IPR010918">
    <property type="entry name" value="PurM-like_C_dom"/>
</dbReference>
<evidence type="ECO:0000259" key="11">
    <source>
        <dbReference type="Pfam" id="PF02769"/>
    </source>
</evidence>
<accession>A0A8J2ZWQ5</accession>
<dbReference type="SUPFAM" id="SSF55326">
    <property type="entry name" value="PurM N-terminal domain-like"/>
    <property type="match status" value="1"/>
</dbReference>
<keyword evidence="8 9" id="KW-0711">Selenium</keyword>
<dbReference type="PANTHER" id="PTHR10256">
    <property type="entry name" value="SELENIDE, WATER DIKINASE"/>
    <property type="match status" value="1"/>
</dbReference>
<feature type="binding site" evidence="9">
    <location>
        <position position="199"/>
    </location>
    <ligand>
        <name>Mg(2+)</name>
        <dbReference type="ChEBI" id="CHEBI:18420"/>
    </ligand>
</feature>
<comment type="subunit">
    <text evidence="9">Homodimer.</text>
</comment>
<dbReference type="GO" id="GO:0000287">
    <property type="term" value="F:magnesium ion binding"/>
    <property type="evidence" value="ECO:0007669"/>
    <property type="project" value="UniProtKB-UniRule"/>
</dbReference>
<dbReference type="EC" id="2.7.9.3" evidence="9"/>
<sequence length="321" mass="34069">MRHLPQPEIKDPNLLVGLDTADDAGIYKLTDDLAMIQTIDFFTPIVNDPYMFGQIAAANALSDVYAMGGKPKTVLNVVAFPIATLGADVLAEILKGAAEKVEEAGAITVGGHSIDDSEPKFGLSVTGLVHPEHYYKNVGALPGDVLVITKPIGVGIQTSALKRDLLTEAQIEKVSHTMAQLNKKAAEALTSFHPHAVTDITGFGLLGHAYEMASGSNISITIHAEQVPILPGTRGLAEKNVIPGGSKSNYRWIKEAVSYDVGIDELQRFILCDAVTSGGLLISLPKEEAEDYVSLLHDQGIGDAAIIGEVGPKASHDLFVK</sequence>
<dbReference type="HAMAP" id="MF_00625">
    <property type="entry name" value="SelD"/>
    <property type="match status" value="1"/>
</dbReference>
<evidence type="ECO:0000256" key="3">
    <source>
        <dbReference type="ARBA" id="ARBA00022723"/>
    </source>
</evidence>
<dbReference type="InterPro" id="IPR004536">
    <property type="entry name" value="SPS/SelD"/>
</dbReference>
<dbReference type="InterPro" id="IPR016188">
    <property type="entry name" value="PurM-like_N"/>
</dbReference>
<organism evidence="12 13">
    <name type="scientific">Pullulanibacillus pueri</name>
    <dbReference type="NCBI Taxonomy" id="1437324"/>
    <lineage>
        <taxon>Bacteria</taxon>
        <taxon>Bacillati</taxon>
        <taxon>Bacillota</taxon>
        <taxon>Bacilli</taxon>
        <taxon>Bacillales</taxon>
        <taxon>Sporolactobacillaceae</taxon>
        <taxon>Pullulanibacillus</taxon>
    </lineage>
</organism>
<feature type="binding site" description="in other chain" evidence="9">
    <location>
        <position position="40"/>
    </location>
    <ligand>
        <name>ATP</name>
        <dbReference type="ChEBI" id="CHEBI:30616"/>
        <note>ligand shared between dimeric partners</note>
    </ligand>
</feature>
<dbReference type="GO" id="GO:0016260">
    <property type="term" value="P:selenocysteine biosynthetic process"/>
    <property type="evidence" value="ECO:0007669"/>
    <property type="project" value="InterPro"/>
</dbReference>
<keyword evidence="3 9" id="KW-0479">Metal-binding</keyword>
<evidence type="ECO:0000313" key="13">
    <source>
        <dbReference type="Proteomes" id="UP000656813"/>
    </source>
</evidence>
<dbReference type="FunFam" id="3.30.1330.10:FF:000003">
    <property type="entry name" value="Selenide, water dikinase"/>
    <property type="match status" value="1"/>
</dbReference>
<dbReference type="NCBIfam" id="TIGR00476">
    <property type="entry name" value="selD"/>
    <property type="match status" value="1"/>
</dbReference>
<evidence type="ECO:0000256" key="8">
    <source>
        <dbReference type="ARBA" id="ARBA00023266"/>
    </source>
</evidence>
<dbReference type="PIRSF" id="PIRSF036407">
    <property type="entry name" value="Selenphspht_syn"/>
    <property type="match status" value="1"/>
</dbReference>
<comment type="function">
    <text evidence="9">Synthesizes selenophosphate from selenide and ATP.</text>
</comment>
<evidence type="ECO:0000256" key="1">
    <source>
        <dbReference type="ARBA" id="ARBA00008026"/>
    </source>
</evidence>